<feature type="transmembrane region" description="Helical" evidence="6">
    <location>
        <begin position="318"/>
        <end position="338"/>
    </location>
</feature>
<feature type="transmembrane region" description="Helical" evidence="6">
    <location>
        <begin position="26"/>
        <end position="48"/>
    </location>
</feature>
<feature type="transmembrane region" description="Helical" evidence="6">
    <location>
        <begin position="54"/>
        <end position="74"/>
    </location>
</feature>
<dbReference type="GO" id="GO:0016020">
    <property type="term" value="C:membrane"/>
    <property type="evidence" value="ECO:0007669"/>
    <property type="project" value="UniProtKB-SubCell"/>
</dbReference>
<sequence>MLESEEKKRVIIPLAFVQELKKASSIAAPMAVVSILQYLLQVVSIIMVGHLGELSLSGVAIATSLTNVTGFSLLSGMAGGLETLCGQAYGAEQFQKLGTYAYTAIISLILKGEKEMLESEEKKRVIIPLAFVQELKKASSIAAPMAVVSILQYLLQVVSIIMVGHLGELSLSGVAIATSLTNVTGFSLLSGMAGGLETLCGQAYGAEQFQKLGTYAYTAIISLILVCPPVCVLWIFMDKILILLGQDPTISLEACKYSMWLIPALFGGAVLKPLTRYLQSQSLTLPMLFSSIVILSFHIPACWILVYKLKLGSHGAAIAFGSSTWLNVILLSSFAIYSSACEKTRVPFSKDVLLGISEFYRLAIPSAVMVCLKWWSCELLTLLSGLLPNAKLETSVLSICLTISTLHFTVAYGFGAAASTRISNELGAGNPQAARAAVWATMFLSITEGIIVSVTLFFCRYVLGYAYSNEKQVVNYIAVMAPLICLSILMDSLQAVLSGVARGSGWQHIGAYVNLGAFYLVGLPVGAVLGFVLHLRGKGLWIGIIAGSIVQSTLLSLITGFTNWKKQADKARERIFERKSSVNSQSDRIDREAT</sequence>
<dbReference type="GO" id="GO:0042910">
    <property type="term" value="F:xenobiotic transmembrane transporter activity"/>
    <property type="evidence" value="ECO:0007669"/>
    <property type="project" value="InterPro"/>
</dbReference>
<evidence type="ECO:0000313" key="8">
    <source>
        <dbReference type="Proteomes" id="UP000237347"/>
    </source>
</evidence>
<feature type="transmembrane region" description="Helical" evidence="6">
    <location>
        <begin position="141"/>
        <end position="163"/>
    </location>
</feature>
<dbReference type="PANTHER" id="PTHR11206">
    <property type="entry name" value="MULTIDRUG RESISTANCE PROTEIN"/>
    <property type="match status" value="1"/>
</dbReference>
<keyword evidence="3 6" id="KW-0812">Transmembrane</keyword>
<feature type="transmembrane region" description="Helical" evidence="6">
    <location>
        <begin position="214"/>
        <end position="237"/>
    </location>
</feature>
<protein>
    <recommendedName>
        <fullName evidence="6">Protein DETOXIFICATION</fullName>
    </recommendedName>
    <alternativeName>
        <fullName evidence="6">Multidrug and toxic compound extrusion protein</fullName>
    </alternativeName>
</protein>
<feature type="transmembrane region" description="Helical" evidence="6">
    <location>
        <begin position="539"/>
        <end position="564"/>
    </location>
</feature>
<evidence type="ECO:0000256" key="3">
    <source>
        <dbReference type="ARBA" id="ARBA00022692"/>
    </source>
</evidence>
<comment type="subcellular location">
    <subcellularLocation>
        <location evidence="1">Membrane</location>
        <topology evidence="1">Multi-pass membrane protein</topology>
    </subcellularLocation>
</comment>
<feature type="transmembrane region" description="Helical" evidence="6">
    <location>
        <begin position="287"/>
        <end position="306"/>
    </location>
</feature>
<evidence type="ECO:0000313" key="7">
    <source>
        <dbReference type="EMBL" id="KAK7841601.1"/>
    </source>
</evidence>
<proteinExistence type="inferred from homology"/>
<dbReference type="NCBIfam" id="TIGR00797">
    <property type="entry name" value="matE"/>
    <property type="match status" value="1"/>
</dbReference>
<keyword evidence="8" id="KW-1185">Reference proteome</keyword>
<evidence type="ECO:0000256" key="5">
    <source>
        <dbReference type="ARBA" id="ARBA00023136"/>
    </source>
</evidence>
<feature type="transmembrane region" description="Helical" evidence="6">
    <location>
        <begin position="509"/>
        <end position="533"/>
    </location>
</feature>
<keyword evidence="4 6" id="KW-1133">Transmembrane helix</keyword>
<dbReference type="GO" id="GO:0015297">
    <property type="term" value="F:antiporter activity"/>
    <property type="evidence" value="ECO:0007669"/>
    <property type="project" value="InterPro"/>
</dbReference>
<feature type="transmembrane region" description="Helical" evidence="6">
    <location>
        <begin position="169"/>
        <end position="193"/>
    </location>
</feature>
<dbReference type="InterPro" id="IPR002528">
    <property type="entry name" value="MATE_fam"/>
</dbReference>
<dbReference type="EMBL" id="PKMF04000238">
    <property type="protein sequence ID" value="KAK7841601.1"/>
    <property type="molecule type" value="Genomic_DNA"/>
</dbReference>
<comment type="caution">
    <text evidence="7">The sequence shown here is derived from an EMBL/GenBank/DDBJ whole genome shotgun (WGS) entry which is preliminary data.</text>
</comment>
<evidence type="ECO:0000256" key="2">
    <source>
        <dbReference type="ARBA" id="ARBA00010199"/>
    </source>
</evidence>
<dbReference type="AlphaFoldDB" id="A0AAW0KTA3"/>
<keyword evidence="5 6" id="KW-0472">Membrane</keyword>
<reference evidence="7 8" key="1">
    <citation type="journal article" date="2018" name="Sci. Data">
        <title>The draft genome sequence of cork oak.</title>
        <authorList>
            <person name="Ramos A.M."/>
            <person name="Usie A."/>
            <person name="Barbosa P."/>
            <person name="Barros P.M."/>
            <person name="Capote T."/>
            <person name="Chaves I."/>
            <person name="Simoes F."/>
            <person name="Abreu I."/>
            <person name="Carrasquinho I."/>
            <person name="Faro C."/>
            <person name="Guimaraes J.B."/>
            <person name="Mendonca D."/>
            <person name="Nobrega F."/>
            <person name="Rodrigues L."/>
            <person name="Saibo N.J.M."/>
            <person name="Varela M.C."/>
            <person name="Egas C."/>
            <person name="Matos J."/>
            <person name="Miguel C.M."/>
            <person name="Oliveira M.M."/>
            <person name="Ricardo C.P."/>
            <person name="Goncalves S."/>
        </authorList>
    </citation>
    <scope>NUCLEOTIDE SEQUENCE [LARGE SCALE GENOMIC DNA]</scope>
    <source>
        <strain evidence="8">cv. HL8</strain>
    </source>
</reference>
<dbReference type="Pfam" id="PF01554">
    <property type="entry name" value="MatE"/>
    <property type="match status" value="3"/>
</dbReference>
<gene>
    <name evidence="7" type="primary">DTX7_3</name>
    <name evidence="7" type="ORF">CFP56_015162</name>
</gene>
<feature type="transmembrane region" description="Helical" evidence="6">
    <location>
        <begin position="436"/>
        <end position="463"/>
    </location>
</feature>
<evidence type="ECO:0000256" key="1">
    <source>
        <dbReference type="ARBA" id="ARBA00004141"/>
    </source>
</evidence>
<comment type="similarity">
    <text evidence="2 6">Belongs to the multi antimicrobial extrusion (MATE) (TC 2.A.66.1) family.</text>
</comment>
<name>A0AAW0KTA3_QUESU</name>
<feature type="transmembrane region" description="Helical" evidence="6">
    <location>
        <begin position="257"/>
        <end position="275"/>
    </location>
</feature>
<feature type="transmembrane region" description="Helical" evidence="6">
    <location>
        <begin position="475"/>
        <end position="497"/>
    </location>
</feature>
<feature type="transmembrane region" description="Helical" evidence="6">
    <location>
        <begin position="396"/>
        <end position="415"/>
    </location>
</feature>
<accession>A0AAW0KTA3</accession>
<dbReference type="GO" id="GO:1990961">
    <property type="term" value="P:xenobiotic detoxification by transmembrane export across the plasma membrane"/>
    <property type="evidence" value="ECO:0007669"/>
    <property type="project" value="InterPro"/>
</dbReference>
<evidence type="ECO:0000256" key="6">
    <source>
        <dbReference type="RuleBase" id="RU004914"/>
    </source>
</evidence>
<organism evidence="7 8">
    <name type="scientific">Quercus suber</name>
    <name type="common">Cork oak</name>
    <dbReference type="NCBI Taxonomy" id="58331"/>
    <lineage>
        <taxon>Eukaryota</taxon>
        <taxon>Viridiplantae</taxon>
        <taxon>Streptophyta</taxon>
        <taxon>Embryophyta</taxon>
        <taxon>Tracheophyta</taxon>
        <taxon>Spermatophyta</taxon>
        <taxon>Magnoliopsida</taxon>
        <taxon>eudicotyledons</taxon>
        <taxon>Gunneridae</taxon>
        <taxon>Pentapetalae</taxon>
        <taxon>rosids</taxon>
        <taxon>fabids</taxon>
        <taxon>Fagales</taxon>
        <taxon>Fagaceae</taxon>
        <taxon>Quercus</taxon>
    </lineage>
</organism>
<dbReference type="Proteomes" id="UP000237347">
    <property type="component" value="Unassembled WGS sequence"/>
</dbReference>
<evidence type="ECO:0000256" key="4">
    <source>
        <dbReference type="ARBA" id="ARBA00022989"/>
    </source>
</evidence>
<dbReference type="InterPro" id="IPR045069">
    <property type="entry name" value="MATE_euk"/>
</dbReference>
<dbReference type="CDD" id="cd13132">
    <property type="entry name" value="MATE_eukaryotic"/>
    <property type="match status" value="1"/>
</dbReference>